<feature type="transmembrane region" description="Helical" evidence="7">
    <location>
        <begin position="62"/>
        <end position="82"/>
    </location>
</feature>
<evidence type="ECO:0000256" key="3">
    <source>
        <dbReference type="ARBA" id="ARBA00022989"/>
    </source>
</evidence>
<reference evidence="9 10" key="1">
    <citation type="submission" date="2020-07" db="EMBL/GenBank/DDBJ databases">
        <title>Sequencing the genomes of 1000 actinobacteria strains.</title>
        <authorList>
            <person name="Klenk H.-P."/>
        </authorList>
    </citation>
    <scope>NUCLEOTIDE SEQUENCE [LARGE SCALE GENOMIC DNA]</scope>
    <source>
        <strain evidence="9 10">DSM 23141</strain>
    </source>
</reference>
<dbReference type="GO" id="GO:0016020">
    <property type="term" value="C:membrane"/>
    <property type="evidence" value="ECO:0007669"/>
    <property type="project" value="UniProtKB-SubCell"/>
</dbReference>
<organism evidence="9 10">
    <name type="scientific">Schumannella luteola</name>
    <dbReference type="NCBI Taxonomy" id="472059"/>
    <lineage>
        <taxon>Bacteria</taxon>
        <taxon>Bacillati</taxon>
        <taxon>Actinomycetota</taxon>
        <taxon>Actinomycetes</taxon>
        <taxon>Micrococcales</taxon>
        <taxon>Microbacteriaceae</taxon>
        <taxon>Schumannella</taxon>
    </lineage>
</organism>
<feature type="transmembrane region" description="Helical" evidence="7">
    <location>
        <begin position="38"/>
        <end position="56"/>
    </location>
</feature>
<evidence type="ECO:0000313" key="10">
    <source>
        <dbReference type="Proteomes" id="UP000553888"/>
    </source>
</evidence>
<dbReference type="RefSeq" id="WP_179569093.1">
    <property type="nucleotide sequence ID" value="NZ_JACBZY010000001.1"/>
</dbReference>
<keyword evidence="2 7" id="KW-0812">Transmembrane</keyword>
<feature type="transmembrane region" description="Helical" evidence="7">
    <location>
        <begin position="537"/>
        <end position="559"/>
    </location>
</feature>
<dbReference type="InterPro" id="IPR049453">
    <property type="entry name" value="Memb_transporter_dom"/>
</dbReference>
<evidence type="ECO:0000256" key="6">
    <source>
        <dbReference type="SAM" id="MobiDB-lite"/>
    </source>
</evidence>
<feature type="region of interest" description="Disordered" evidence="6">
    <location>
        <begin position="666"/>
        <end position="705"/>
    </location>
</feature>
<evidence type="ECO:0000256" key="5">
    <source>
        <dbReference type="SAM" id="Coils"/>
    </source>
</evidence>
<dbReference type="Pfam" id="PF13515">
    <property type="entry name" value="FUSC_2"/>
    <property type="match status" value="1"/>
</dbReference>
<evidence type="ECO:0000256" key="4">
    <source>
        <dbReference type="ARBA" id="ARBA00023136"/>
    </source>
</evidence>
<keyword evidence="4 7" id="KW-0472">Membrane</keyword>
<evidence type="ECO:0000259" key="8">
    <source>
        <dbReference type="Pfam" id="PF13515"/>
    </source>
</evidence>
<feature type="transmembrane region" description="Helical" evidence="7">
    <location>
        <begin position="163"/>
        <end position="185"/>
    </location>
</feature>
<feature type="domain" description="Integral membrane bound transporter" evidence="8">
    <location>
        <begin position="422"/>
        <end position="544"/>
    </location>
</feature>
<comment type="caution">
    <text evidence="9">The sequence shown here is derived from an EMBL/GenBank/DDBJ whole genome shotgun (WGS) entry which is preliminary data.</text>
</comment>
<dbReference type="Proteomes" id="UP000553888">
    <property type="component" value="Unassembled WGS sequence"/>
</dbReference>
<sequence length="760" mass="79565">MASQMPPSETSRIRTRSPLVRAADALVTRDIGLTRTLGGIRALVCSGAGMLVGWLLGMALGLPPVIGVMLGALPAFLSCLVVSDSSARREAGRTALMIVPFSVALFLSLELHPYRVVELILVVVLLAVQLLAQGRGGWLGDAGVGAFAAFISGLLLPLPQTDFLELVAIFAASLAVTIVLRLVFFRPDAPRSLQRTRRAVGILIDQVVAGTIDLLLAGEASRDRRAVVLRRRIDRLQVASLLADGLISEGGPGVRGALAHALHRALFDVELAAETIADAAGRLPDDRVLRGRVAAALEGAGSGPAAGRAAERVAALRESGVALAAGDSARRELRRLELALRNLARAVDEWAATRRDLDPDGTSIPFESAVSVINGRISGPGELTDTVIADATSRGFWRRLRLTSAGRTAVQGLIAVAIAEPLGLLIGGTRFYWAVIGVAVVLAGTTTTRERLRKTWSRIWGTAVGGLIGIPLAALTAAAHPAWTVAIVLVCLGLGVYFISSAYPGWVITLVVLLCQLYAATQQLTPETIPLRLAENGLGALIAVGVSAVVLPLGTTSLVRRAVRELFAEVGEFATALRSGGGDLRAAARAVDQKLFRVEAVLGPVPRFASGRGDRRDGRLRLLVDAVAITVGRLAAQTAPADPPTGADRRRTGEALDELTERLTELTAGLDASRGGRRSPGQREGDGGAVGDSTSGMGSPAVDEPETVTGLLRLVVRENPLEADSAWTRSRLELLARLDAGVAAVGRELGVTTAAPTARD</sequence>
<accession>A0A852YGQ9</accession>
<feature type="transmembrane region" description="Helical" evidence="7">
    <location>
        <begin position="459"/>
        <end position="476"/>
    </location>
</feature>
<name>A0A852YGQ9_9MICO</name>
<evidence type="ECO:0000256" key="7">
    <source>
        <dbReference type="SAM" id="Phobius"/>
    </source>
</evidence>
<keyword evidence="3 7" id="KW-1133">Transmembrane helix</keyword>
<evidence type="ECO:0000313" key="9">
    <source>
        <dbReference type="EMBL" id="NYH00332.1"/>
    </source>
</evidence>
<keyword evidence="10" id="KW-1185">Reference proteome</keyword>
<feature type="transmembrane region" description="Helical" evidence="7">
    <location>
        <begin position="94"/>
        <end position="109"/>
    </location>
</feature>
<comment type="subcellular location">
    <subcellularLocation>
        <location evidence="1">Membrane</location>
        <topology evidence="1">Multi-pass membrane protein</topology>
    </subcellularLocation>
</comment>
<feature type="transmembrane region" description="Helical" evidence="7">
    <location>
        <begin position="139"/>
        <end position="157"/>
    </location>
</feature>
<feature type="transmembrane region" description="Helical" evidence="7">
    <location>
        <begin position="431"/>
        <end position="447"/>
    </location>
</feature>
<proteinExistence type="predicted"/>
<keyword evidence="5" id="KW-0175">Coiled coil</keyword>
<evidence type="ECO:0000256" key="1">
    <source>
        <dbReference type="ARBA" id="ARBA00004141"/>
    </source>
</evidence>
<protein>
    <submittedName>
        <fullName evidence="9">Putative membrane protein YccC</fullName>
    </submittedName>
</protein>
<gene>
    <name evidence="9" type="ORF">BJ979_002957</name>
</gene>
<dbReference type="EMBL" id="JACBZY010000001">
    <property type="protein sequence ID" value="NYH00332.1"/>
    <property type="molecule type" value="Genomic_DNA"/>
</dbReference>
<evidence type="ECO:0000256" key="2">
    <source>
        <dbReference type="ARBA" id="ARBA00022692"/>
    </source>
</evidence>
<dbReference type="AlphaFoldDB" id="A0A852YGQ9"/>
<feature type="coiled-coil region" evidence="5">
    <location>
        <begin position="326"/>
        <end position="353"/>
    </location>
</feature>